<feature type="signal peptide" evidence="2">
    <location>
        <begin position="1"/>
        <end position="22"/>
    </location>
</feature>
<evidence type="ECO:0000256" key="2">
    <source>
        <dbReference type="SAM" id="SignalP"/>
    </source>
</evidence>
<dbReference type="RefSeq" id="WP_027069175.1">
    <property type="nucleotide sequence ID" value="NZ_AUHT01000005.1"/>
</dbReference>
<gene>
    <name evidence="3" type="ORF">N791_14600</name>
</gene>
<evidence type="ECO:0000313" key="3">
    <source>
        <dbReference type="EMBL" id="KGO97983.1"/>
    </source>
</evidence>
<feature type="chain" id="PRO_5001973283" description="Lipoprotein" evidence="2">
    <location>
        <begin position="23"/>
        <end position="199"/>
    </location>
</feature>
<dbReference type="OrthoDB" id="6059009at2"/>
<protein>
    <recommendedName>
        <fullName evidence="5">Lipoprotein</fullName>
    </recommendedName>
</protein>
<dbReference type="AlphaFoldDB" id="A0A0A0M4S7"/>
<dbReference type="PROSITE" id="PS51257">
    <property type="entry name" value="PROKAR_LIPOPROTEIN"/>
    <property type="match status" value="1"/>
</dbReference>
<keyword evidence="2" id="KW-0732">Signal</keyword>
<dbReference type="STRING" id="1385515.GCA_000423325_00681"/>
<evidence type="ECO:0008006" key="5">
    <source>
        <dbReference type="Google" id="ProtNLM"/>
    </source>
</evidence>
<feature type="region of interest" description="Disordered" evidence="1">
    <location>
        <begin position="30"/>
        <end position="62"/>
    </location>
</feature>
<dbReference type="EMBL" id="AVBH01000154">
    <property type="protein sequence ID" value="KGO97983.1"/>
    <property type="molecule type" value="Genomic_DNA"/>
</dbReference>
<proteinExistence type="predicted"/>
<evidence type="ECO:0000256" key="1">
    <source>
        <dbReference type="SAM" id="MobiDB-lite"/>
    </source>
</evidence>
<sequence length="199" mass="21242">MRPHHGLAALLLVLAGCSAPLASDTAVPGQASAAATPHSRASGVPADTGPEFDHRDPGDSRAALPDAISRALQTDALVLDCPEGVDRGRSLFARDWVGVHRADLDSDGREEWILNGLHPCLRQQADGHAYWWVYGGEEDAGTMQLLARALQGRVLEVLPGRHGGMADLRMHLVNGRGEPLQLDLASDGARYVPMGRLEP</sequence>
<keyword evidence="4" id="KW-1185">Reference proteome</keyword>
<dbReference type="Proteomes" id="UP000030003">
    <property type="component" value="Unassembled WGS sequence"/>
</dbReference>
<evidence type="ECO:0000313" key="4">
    <source>
        <dbReference type="Proteomes" id="UP000030003"/>
    </source>
</evidence>
<accession>A0A0A0M4S7</accession>
<comment type="caution">
    <text evidence="3">The sequence shown here is derived from an EMBL/GenBank/DDBJ whole genome shotgun (WGS) entry which is preliminary data.</text>
</comment>
<organism evidence="3 4">
    <name type="scientific">Lysobacter defluvii IMMIB APB-9 = DSM 18482</name>
    <dbReference type="NCBI Taxonomy" id="1385515"/>
    <lineage>
        <taxon>Bacteria</taxon>
        <taxon>Pseudomonadati</taxon>
        <taxon>Pseudomonadota</taxon>
        <taxon>Gammaproteobacteria</taxon>
        <taxon>Lysobacterales</taxon>
        <taxon>Lysobacteraceae</taxon>
        <taxon>Novilysobacter</taxon>
    </lineage>
</organism>
<reference evidence="3 4" key="1">
    <citation type="submission" date="2013-08" db="EMBL/GenBank/DDBJ databases">
        <title>Genomic analysis of Lysobacter defluvii.</title>
        <authorList>
            <person name="Wang Q."/>
            <person name="Wang G."/>
        </authorList>
    </citation>
    <scope>NUCLEOTIDE SEQUENCE [LARGE SCALE GENOMIC DNA]</scope>
    <source>
        <strain evidence="3 4">IMMIB APB-9</strain>
    </source>
</reference>
<name>A0A0A0M4S7_9GAMM</name>